<evidence type="ECO:0000313" key="3">
    <source>
        <dbReference type="EMBL" id="CAI4020508.1"/>
    </source>
</evidence>
<feature type="coiled-coil region" evidence="1">
    <location>
        <begin position="625"/>
        <end position="652"/>
    </location>
</feature>
<evidence type="ECO:0000256" key="2">
    <source>
        <dbReference type="SAM" id="MobiDB-lite"/>
    </source>
</evidence>
<dbReference type="EMBL" id="CAMXCT030006815">
    <property type="protein sequence ID" value="CAL4807820.1"/>
    <property type="molecule type" value="Genomic_DNA"/>
</dbReference>
<feature type="compositionally biased region" description="Polar residues" evidence="2">
    <location>
        <begin position="56"/>
        <end position="75"/>
    </location>
</feature>
<dbReference type="EMBL" id="CAMXCT010006815">
    <property type="protein sequence ID" value="CAI4020508.1"/>
    <property type="molecule type" value="Genomic_DNA"/>
</dbReference>
<feature type="region of interest" description="Disordered" evidence="2">
    <location>
        <begin position="20"/>
        <end position="107"/>
    </location>
</feature>
<feature type="compositionally biased region" description="Basic residues" evidence="2">
    <location>
        <begin position="814"/>
        <end position="828"/>
    </location>
</feature>
<name>A0A9P1GT37_9DINO</name>
<gene>
    <name evidence="3" type="ORF">C1SCF055_LOCUS44921</name>
</gene>
<keyword evidence="1" id="KW-0175">Coiled coil</keyword>
<evidence type="ECO:0000313" key="5">
    <source>
        <dbReference type="Proteomes" id="UP001152797"/>
    </source>
</evidence>
<reference evidence="3" key="1">
    <citation type="submission" date="2022-10" db="EMBL/GenBank/DDBJ databases">
        <authorList>
            <person name="Chen Y."/>
            <person name="Dougan E. K."/>
            <person name="Chan C."/>
            <person name="Rhodes N."/>
            <person name="Thang M."/>
        </authorList>
    </citation>
    <scope>NUCLEOTIDE SEQUENCE</scope>
</reference>
<proteinExistence type="predicted"/>
<dbReference type="AlphaFoldDB" id="A0A9P1GT37"/>
<dbReference type="EMBL" id="CAMXCT020006815">
    <property type="protein sequence ID" value="CAL1173883.1"/>
    <property type="molecule type" value="Genomic_DNA"/>
</dbReference>
<evidence type="ECO:0000256" key="1">
    <source>
        <dbReference type="SAM" id="Coils"/>
    </source>
</evidence>
<feature type="compositionally biased region" description="Basic and acidic residues" evidence="2">
    <location>
        <begin position="842"/>
        <end position="851"/>
    </location>
</feature>
<feature type="compositionally biased region" description="Acidic residues" evidence="2">
    <location>
        <begin position="714"/>
        <end position="738"/>
    </location>
</feature>
<organism evidence="3">
    <name type="scientific">Cladocopium goreaui</name>
    <dbReference type="NCBI Taxonomy" id="2562237"/>
    <lineage>
        <taxon>Eukaryota</taxon>
        <taxon>Sar</taxon>
        <taxon>Alveolata</taxon>
        <taxon>Dinophyceae</taxon>
        <taxon>Suessiales</taxon>
        <taxon>Symbiodiniaceae</taxon>
        <taxon>Cladocopium</taxon>
    </lineage>
</organism>
<reference evidence="4 5" key="2">
    <citation type="submission" date="2024-05" db="EMBL/GenBank/DDBJ databases">
        <authorList>
            <person name="Chen Y."/>
            <person name="Shah S."/>
            <person name="Dougan E. K."/>
            <person name="Thang M."/>
            <person name="Chan C."/>
        </authorList>
    </citation>
    <scope>NUCLEOTIDE SEQUENCE [LARGE SCALE GENOMIC DNA]</scope>
</reference>
<dbReference type="OrthoDB" id="439885at2759"/>
<feature type="region of interest" description="Disordered" evidence="2">
    <location>
        <begin position="422"/>
        <end position="452"/>
    </location>
</feature>
<feature type="compositionally biased region" description="Acidic residues" evidence="2">
    <location>
        <begin position="747"/>
        <end position="758"/>
    </location>
</feature>
<protein>
    <submittedName>
        <fullName evidence="3">Uncharacterized protein</fullName>
    </submittedName>
</protein>
<feature type="compositionally biased region" description="Basic and acidic residues" evidence="2">
    <location>
        <begin position="861"/>
        <end position="873"/>
    </location>
</feature>
<comment type="caution">
    <text evidence="3">The sequence shown here is derived from an EMBL/GenBank/DDBJ whole genome shotgun (WGS) entry which is preliminary data.</text>
</comment>
<accession>A0A9P1GT37</accession>
<evidence type="ECO:0000313" key="4">
    <source>
        <dbReference type="EMBL" id="CAL4807820.1"/>
    </source>
</evidence>
<sequence length="1209" mass="134699">MPLGQWSGHIWAGKDLDPLAPLESRSPTPQIPWRACTPSTPLSRLDTRSPAIPSRNGFQSRCSTRCTTRASSRLSNRGKGATLWRTAKTPSFETPRPLSPKSDSDDEERQLVKQAQTIRKWSCSTQSYAGFKPFTSLIEASEPLLEPETPLDRQMLMLYHASLELTEVGISTVMAPTVARRFKTALEVVETSELNGLDEVPDPFYEDLFKEAMEAYTIYGRMESIVCEMELLIDGVLKVLDDEGDHDFDILTGKVIGVGLAPDEDAPGLRFRSFPGKPSLLFVMSSGSRSDLDGDQRVDCPVLLEWLQLDGLVARAATGKIADISVLPLSRESVADNAEVLEPVVREFGTRPSIAHMIDLTARFLYLTRPRGKSLPKSSNIKTEAWILRRLISIFAKVARRPHTPRELGIRRLCEAVGIQFPTEGDEEREEDQADEGDTTGESMESEEEFCDDEVVDLPAEEEKENLTSTSSPTVVTKPSAAPGPIAETGSLAWSPSVSVVVTPPPRVCTESPLTGMKESRHDPVKCGWACTRCHAHHRNPKVLGFAYCNDKTTNHKLIETEAMCKTCFEFGALESLKVSPCPKSLSFDANEKIEKSVSVPPPVVPCVNEKSVSVPPPVKDLKKATSLRAELDTANLELKRLEILKSLALERQLLKDLLAKKTKVCQDAFDTLPMGEEEAACVAAVEAAKPSPKAVVTKEDSETLTTRKRKVEMEDEGEDEREDEGEDDASQEQEGSDQEIPHDESAQEETLEYEVGAEVEPAGSRKSRKNAAKDDKQLTTNKTAAKTLKRKAEAQYKSGTDGNDDNDTDVKPKKPAAAKAKSKTRKAKTPDAKNPRSKAKVKGEAQEKVNKTKGKKRNAVKGEEGDGEAERKAMLSRKSCAYKKARGEALRAGHTLKRSEAEESVSGDRGDLCVSLQALMSGWEIRASLSGFTPVLELRSGFRSWLSLYSLLNLAPRGLALFAPDCSSWGIPCRFTSGRSYINPLGHENLYRFVAGANLMVSRMTLCLQLIVSMSCFFLVEQPSQSLLFRHTRFEWFCNRVAWVYFTRFWMLHHGAPSSKRTVFWGNLRSMSLLDKGRLSHTERDSKTSVKTTRKYMGKDGSKRFVGQKEALKSTQAYPEQLGESIHEVYMEELRLPPRGDLRITRTLESGKAPHEWFSDMPLGDTWSDADLFPVFEYLYKCRHTRIPDEWAPVMRDLYKEWAEIQKS</sequence>
<keyword evidence="5" id="KW-1185">Reference proteome</keyword>
<feature type="region of interest" description="Disordered" evidence="2">
    <location>
        <begin position="688"/>
        <end position="873"/>
    </location>
</feature>
<feature type="compositionally biased region" description="Acidic residues" evidence="2">
    <location>
        <begin position="424"/>
        <end position="452"/>
    </location>
</feature>
<dbReference type="Proteomes" id="UP001152797">
    <property type="component" value="Unassembled WGS sequence"/>
</dbReference>